<dbReference type="AlphaFoldDB" id="A0A7D5L3A0"/>
<keyword evidence="3" id="KW-1185">Reference proteome</keyword>
<dbReference type="OrthoDB" id="260707at2157"/>
<protein>
    <recommendedName>
        <fullName evidence="1">DUF8149 domain-containing protein</fullName>
    </recommendedName>
</protein>
<evidence type="ECO:0000313" key="3">
    <source>
        <dbReference type="Proteomes" id="UP000509241"/>
    </source>
</evidence>
<proteinExistence type="predicted"/>
<dbReference type="RefSeq" id="WP_179260184.1">
    <property type="nucleotide sequence ID" value="NZ_CP058601.1"/>
</dbReference>
<accession>A0A7D5L3A0</accession>
<dbReference type="Proteomes" id="UP000509241">
    <property type="component" value="Chromosome"/>
</dbReference>
<evidence type="ECO:0000259" key="1">
    <source>
        <dbReference type="Pfam" id="PF26476"/>
    </source>
</evidence>
<name>A0A7D5L3A0_9EURY</name>
<sequence>MTNTSESDEGGPRVPVVCQDCETTTRIPLPDVADAIERHNAQLHDGDDVAKVDPAIADRIADLAASDLGLLEDDG</sequence>
<feature type="domain" description="DUF8149" evidence="1">
    <location>
        <begin position="7"/>
        <end position="74"/>
    </location>
</feature>
<dbReference type="EMBL" id="CP058601">
    <property type="protein sequence ID" value="QLG48445.1"/>
    <property type="molecule type" value="Genomic_DNA"/>
</dbReference>
<dbReference type="GeneID" id="56032841"/>
<evidence type="ECO:0000313" key="2">
    <source>
        <dbReference type="EMBL" id="QLG48445.1"/>
    </source>
</evidence>
<reference evidence="2 3" key="1">
    <citation type="submission" date="2020-07" db="EMBL/GenBank/DDBJ databases">
        <authorList>
            <person name="Cui H."/>
        </authorList>
    </citation>
    <scope>NUCLEOTIDE SEQUENCE [LARGE SCALE GENOMIC DNA]</scope>
    <source>
        <strain evidence="2 3">YPL8</strain>
    </source>
</reference>
<gene>
    <name evidence="2" type="ORF">HYG82_06080</name>
</gene>
<organism evidence="2 3">
    <name type="scientific">Natrinema halophilum</name>
    <dbReference type="NCBI Taxonomy" id="1699371"/>
    <lineage>
        <taxon>Archaea</taxon>
        <taxon>Methanobacteriati</taxon>
        <taxon>Methanobacteriota</taxon>
        <taxon>Stenosarchaea group</taxon>
        <taxon>Halobacteria</taxon>
        <taxon>Halobacteriales</taxon>
        <taxon>Natrialbaceae</taxon>
        <taxon>Natrinema</taxon>
    </lineage>
</organism>
<dbReference type="KEGG" id="haly:HYG82_06080"/>
<dbReference type="Pfam" id="PF26476">
    <property type="entry name" value="DUF8149"/>
    <property type="match status" value="1"/>
</dbReference>
<dbReference type="InterPro" id="IPR058462">
    <property type="entry name" value="DUF8149"/>
</dbReference>